<protein>
    <recommendedName>
        <fullName evidence="2">BioF2-like acetyltransferase domain-containing protein</fullName>
    </recommendedName>
</protein>
<gene>
    <name evidence="1" type="ORF">METZ01_LOCUS63509</name>
</gene>
<accession>A0A381T375</accession>
<organism evidence="1">
    <name type="scientific">marine metagenome</name>
    <dbReference type="NCBI Taxonomy" id="408172"/>
    <lineage>
        <taxon>unclassified sequences</taxon>
        <taxon>metagenomes</taxon>
        <taxon>ecological metagenomes</taxon>
    </lineage>
</organism>
<evidence type="ECO:0008006" key="2">
    <source>
        <dbReference type="Google" id="ProtNLM"/>
    </source>
</evidence>
<dbReference type="Pfam" id="PF04339">
    <property type="entry name" value="FemAB_like"/>
    <property type="match status" value="1"/>
</dbReference>
<dbReference type="InterPro" id="IPR007434">
    <property type="entry name" value="FemAB-like"/>
</dbReference>
<dbReference type="PANTHER" id="PTHR47017">
    <property type="entry name" value="ACYL-COA"/>
    <property type="match status" value="1"/>
</dbReference>
<dbReference type="InterPro" id="IPR016181">
    <property type="entry name" value="Acyl_CoA_acyltransferase"/>
</dbReference>
<reference evidence="1" key="1">
    <citation type="submission" date="2018-05" db="EMBL/GenBank/DDBJ databases">
        <authorList>
            <person name="Lanie J.A."/>
            <person name="Ng W.-L."/>
            <person name="Kazmierczak K.M."/>
            <person name="Andrzejewski T.M."/>
            <person name="Davidsen T.M."/>
            <person name="Wayne K.J."/>
            <person name="Tettelin H."/>
            <person name="Glass J.I."/>
            <person name="Rusch D."/>
            <person name="Podicherti R."/>
            <person name="Tsui H.-C.T."/>
            <person name="Winkler M.E."/>
        </authorList>
    </citation>
    <scope>NUCLEOTIDE SEQUENCE</scope>
</reference>
<name>A0A381T375_9ZZZZ</name>
<dbReference type="Gene3D" id="3.40.630.30">
    <property type="match status" value="1"/>
</dbReference>
<sequence>MVSSSDKYFFINNIASVDVNDWNECAGLDHPFTRHEFLSALEESHSASTKTGWTPFHYIEKNNKNKIIAVCPLYIKTHSFGEYIFDHAWADAYHRHGLSYYPKLQSAIPFTPVTGERIIVSDAIKDKLSKKVEIINRIIEETKKINVSSLHFNFLPQPNNIKQQNPELLVRQGIQFHWKNNNYKSFDDFLKTLSSRKRKVIKKERLCIDSNNLKIKLLIGDKITPEHWDFFYQCYLNTTGRKWGSAYLTKDFFLELSKTLADKILLIVALKEEKMVASAINFLSSTHLYGRLWGTMYDIPYLHFELCYYQAIDYAIANNIKIVEAGAQGEHKLQRGYMPEKIWSLHWIKDQQFSKAINKYLDQEISLMNKQKKDLEQFAPFKNN</sequence>
<dbReference type="EMBL" id="UINC01003959">
    <property type="protein sequence ID" value="SVA10655.1"/>
    <property type="molecule type" value="Genomic_DNA"/>
</dbReference>
<evidence type="ECO:0000313" key="1">
    <source>
        <dbReference type="EMBL" id="SVA10655.1"/>
    </source>
</evidence>
<dbReference type="AlphaFoldDB" id="A0A381T375"/>
<dbReference type="PANTHER" id="PTHR47017:SF1">
    <property type="entry name" value="ACYL-COA"/>
    <property type="match status" value="1"/>
</dbReference>
<proteinExistence type="predicted"/>
<dbReference type="SUPFAM" id="SSF55729">
    <property type="entry name" value="Acyl-CoA N-acyltransferases (Nat)"/>
    <property type="match status" value="1"/>
</dbReference>